<keyword evidence="5" id="KW-1185">Reference proteome</keyword>
<dbReference type="Gene3D" id="2.60.260.20">
    <property type="entry name" value="Urease metallochaperone UreE, N-terminal domain"/>
    <property type="match status" value="2"/>
</dbReference>
<dbReference type="KEGG" id="dqu:106746533"/>
<dbReference type="GO" id="GO:0005783">
    <property type="term" value="C:endoplasmic reticulum"/>
    <property type="evidence" value="ECO:0007669"/>
    <property type="project" value="TreeGrafter"/>
</dbReference>
<dbReference type="FunFam" id="1.10.287.110:FF:000040">
    <property type="entry name" value="dnaJ homolog subfamily B member 11"/>
    <property type="match status" value="1"/>
</dbReference>
<dbReference type="RefSeq" id="XP_014478692.1">
    <property type="nucleotide sequence ID" value="XM_014623206.1"/>
</dbReference>
<dbReference type="SUPFAM" id="SSF46565">
    <property type="entry name" value="Chaperone J-domain"/>
    <property type="match status" value="1"/>
</dbReference>
<dbReference type="PANTHER" id="PTHR44298:SF1">
    <property type="entry name" value="DNAJ HOMOLOG SUBFAMILY B MEMBER 11"/>
    <property type="match status" value="1"/>
</dbReference>
<dbReference type="CDD" id="cd06257">
    <property type="entry name" value="DnaJ"/>
    <property type="match status" value="1"/>
</dbReference>
<protein>
    <submittedName>
        <fullName evidence="6">DnaJ homolog subfamily B member 11</fullName>
    </submittedName>
</protein>
<keyword evidence="3" id="KW-0812">Transmembrane</keyword>
<evidence type="ECO:0000313" key="5">
    <source>
        <dbReference type="Proteomes" id="UP000515204"/>
    </source>
</evidence>
<organism evidence="5 6">
    <name type="scientific">Dinoponera quadriceps</name>
    <name type="common">South American ant</name>
    <dbReference type="NCBI Taxonomy" id="609295"/>
    <lineage>
        <taxon>Eukaryota</taxon>
        <taxon>Metazoa</taxon>
        <taxon>Ecdysozoa</taxon>
        <taxon>Arthropoda</taxon>
        <taxon>Hexapoda</taxon>
        <taxon>Insecta</taxon>
        <taxon>Pterygota</taxon>
        <taxon>Neoptera</taxon>
        <taxon>Endopterygota</taxon>
        <taxon>Hymenoptera</taxon>
        <taxon>Apocrita</taxon>
        <taxon>Aculeata</taxon>
        <taxon>Formicoidea</taxon>
        <taxon>Formicidae</taxon>
        <taxon>Ponerinae</taxon>
        <taxon>Ponerini</taxon>
        <taxon>Dinoponera</taxon>
    </lineage>
</organism>
<evidence type="ECO:0000256" key="1">
    <source>
        <dbReference type="ARBA" id="ARBA00022729"/>
    </source>
</evidence>
<dbReference type="GO" id="GO:0051082">
    <property type="term" value="F:unfolded protein binding"/>
    <property type="evidence" value="ECO:0007669"/>
    <property type="project" value="InterPro"/>
</dbReference>
<dbReference type="InterPro" id="IPR001623">
    <property type="entry name" value="DnaJ_domain"/>
</dbReference>
<keyword evidence="1" id="KW-0732">Signal</keyword>
<reference evidence="6" key="1">
    <citation type="submission" date="2025-08" db="UniProtKB">
        <authorList>
            <consortium name="RefSeq"/>
        </authorList>
    </citation>
    <scope>IDENTIFICATION</scope>
</reference>
<dbReference type="PRINTS" id="PR00625">
    <property type="entry name" value="JDOMAIN"/>
</dbReference>
<dbReference type="Pfam" id="PF00226">
    <property type="entry name" value="DnaJ"/>
    <property type="match status" value="1"/>
</dbReference>
<evidence type="ECO:0000259" key="4">
    <source>
        <dbReference type="PROSITE" id="PS50076"/>
    </source>
</evidence>
<dbReference type="FunFam" id="2.60.260.20:FF:000013">
    <property type="entry name" value="DnaJ subfamily B member 11"/>
    <property type="match status" value="1"/>
</dbReference>
<dbReference type="InterPro" id="IPR018253">
    <property type="entry name" value="DnaJ_domain_CS"/>
</dbReference>
<dbReference type="CDD" id="cd10747">
    <property type="entry name" value="DnaJ_C"/>
    <property type="match status" value="1"/>
</dbReference>
<dbReference type="GO" id="GO:0051787">
    <property type="term" value="F:misfolded protein binding"/>
    <property type="evidence" value="ECO:0007669"/>
    <property type="project" value="TreeGrafter"/>
</dbReference>
<evidence type="ECO:0000256" key="3">
    <source>
        <dbReference type="SAM" id="Phobius"/>
    </source>
</evidence>
<gene>
    <name evidence="6" type="primary">LOC106746533</name>
</gene>
<feature type="transmembrane region" description="Helical" evidence="3">
    <location>
        <begin position="20"/>
        <end position="40"/>
    </location>
</feature>
<dbReference type="PROSITE" id="PS00636">
    <property type="entry name" value="DNAJ_1"/>
    <property type="match status" value="1"/>
</dbReference>
<dbReference type="InterPro" id="IPR008971">
    <property type="entry name" value="HSP40/DnaJ_pept-bd"/>
</dbReference>
<dbReference type="SUPFAM" id="SSF49493">
    <property type="entry name" value="HSP40/DnaJ peptide-binding domain"/>
    <property type="match status" value="2"/>
</dbReference>
<dbReference type="GeneID" id="106746533"/>
<dbReference type="GO" id="GO:0006457">
    <property type="term" value="P:protein folding"/>
    <property type="evidence" value="ECO:0007669"/>
    <property type="project" value="InterPro"/>
</dbReference>
<sequence>MVCSDVCVTSARMEGLKLNWLLFINLSTCIVLSIAGRDFYNILGLSRSASTHAIKKAYRQLAKELHPDKNKDDPDASRKFQDLGAAYEVLSDSEKREMYDRCGEECLKRDGMMNNNVDPFASFFGDFSFHFGGESHHQHETPRGANTVMDLPVTLEELYSGNFIEITRNKLVVKAAKGTRKCNCRQELVTRNLGNGRFQMMQQSVCSECPNVKLVNEDRVLEVEIEPGMVDGQETKFTAEGEPHIDGEPGDLILKIRTLPHAVFERRGDDLYTNITISLQDALLGFSVDIKHLDGHVVTIQRDKITKHGARIRKKGEGMPNYDNNNLHGTLFVSFDVAFPDNEFTDEEKEDIKKLLHQSPVNRVYNGIGGK</sequence>
<proteinExistence type="predicted"/>
<dbReference type="PANTHER" id="PTHR44298">
    <property type="entry name" value="DNAJ HOMOLOG SUBFAMILY B MEMBER 11"/>
    <property type="match status" value="1"/>
</dbReference>
<keyword evidence="3" id="KW-1133">Transmembrane helix</keyword>
<dbReference type="OrthoDB" id="550424at2759"/>
<name>A0A6P3XKB9_DINQU</name>
<dbReference type="AlphaFoldDB" id="A0A6P3XKB9"/>
<dbReference type="SMART" id="SM00271">
    <property type="entry name" value="DnaJ"/>
    <property type="match status" value="1"/>
</dbReference>
<dbReference type="InterPro" id="IPR051736">
    <property type="entry name" value="DnaJ-B11-like"/>
</dbReference>
<dbReference type="Pfam" id="PF01556">
    <property type="entry name" value="DnaJ_C"/>
    <property type="match status" value="1"/>
</dbReference>
<dbReference type="PROSITE" id="PS50076">
    <property type="entry name" value="DNAJ_2"/>
    <property type="match status" value="1"/>
</dbReference>
<evidence type="ECO:0000313" key="6">
    <source>
        <dbReference type="RefSeq" id="XP_014478692.1"/>
    </source>
</evidence>
<dbReference type="CTD" id="33220"/>
<accession>A0A6P3XKB9</accession>
<keyword evidence="3" id="KW-0472">Membrane</keyword>
<evidence type="ECO:0000256" key="2">
    <source>
        <dbReference type="ARBA" id="ARBA00023180"/>
    </source>
</evidence>
<dbReference type="Proteomes" id="UP000515204">
    <property type="component" value="Unplaced"/>
</dbReference>
<keyword evidence="2" id="KW-0325">Glycoprotein</keyword>
<dbReference type="Gene3D" id="1.10.287.110">
    <property type="entry name" value="DnaJ domain"/>
    <property type="match status" value="1"/>
</dbReference>
<dbReference type="InterPro" id="IPR002939">
    <property type="entry name" value="DnaJ_C"/>
</dbReference>
<feature type="domain" description="J" evidence="4">
    <location>
        <begin position="38"/>
        <end position="103"/>
    </location>
</feature>
<dbReference type="InterPro" id="IPR036869">
    <property type="entry name" value="J_dom_sf"/>
</dbReference>